<dbReference type="PANTHER" id="PTHR14374:SF0">
    <property type="entry name" value="TRAFFICKING PROTEIN PARTICLE COMPLEX SUBUNIT 11"/>
    <property type="match status" value="1"/>
</dbReference>
<dbReference type="InterPro" id="IPR012880">
    <property type="entry name" value="Gryzun"/>
</dbReference>
<dbReference type="Pfam" id="PF11817">
    <property type="entry name" value="Foie-gras_1"/>
    <property type="match status" value="1"/>
</dbReference>
<dbReference type="Pfam" id="PF07919">
    <property type="entry name" value="Gryzun"/>
    <property type="match status" value="1"/>
</dbReference>
<sequence length="1218" mass="136330">MEAFPPPYVEHQLPLIVLSGLGERIDDSQIEALLPRQESGTKISTSSAECEGDRAAQLLDILLKHDGREQAWNATALPGPTTQLKYCMKVIGRTYILPPRKAAPLPQSPSVEAFANTQTNQHHRSTELHSPLSPLSPGSPIYPDGVFTPLWFEKHQQQVPALFLAFFKIAAGEDTSMNEQIQIDINAIRTALSRSGFRTRFAAVLMSDTSILQSPELEERLSAIRRATTLDPKSGLFFMPPMSSQAEMSTFVHSMFATLQPLIVEHYRDLTKHARRKKARGGPASSVASSIEGSPRSLSTPGWNVRYEVKQGVFAEFRQEMEVAERHYTAAVEDLFGSEGIFEATASWSPRWDEARLLCDSVALRVVRCQLWLGLTTGAVISWVNYQARMKDLVDRRGKGSQTYGWDAWESRWSEIMAQLIQRAALLDLQPSNKHDVDATTEIATMRLFAQPEKSLATLERLPPFHLLHHPGYWYRMAFRSENTRRGKALTIPEEDRSPPGQSPASAVAKRTKQYDTYLVREAHEEFAHDHINRLSDLAIAANQHFYARDQFRSGERLTYDLAVEMVSARKYDQALELLSPLWNTCTWRHDDWAQLFRPLLALLHVCALRTGNAATVAETAWELLAIAPADHPVHRSEIAQYISEKCADTNVAVRLENSQRLAPVTVSFTFTDKETYVGEAVECQVTLTSLTSSETSTLLVSRVELAISNGRKLVLRNCDGDDKDDQPKAFVDLSAAQEDGDGNLVATADLRLQSGLIRVYSLFMTFKEAGIVRLRQASLFVEGEIFSLEHALTDEDLVRWRAVYGLHEGQLMQTPLHHLDTTSVTVLPKPPKMQIVLHGLKKEYYTNEEIHLEAELINEEIEAVKAHATIAIPHKQEHFATVRWTKDSADLPSEFTIDSLLASQCQKASFAVQTSSKPSSFTVNIEVDYALEPEPDTYLTKSLSLEISTIVPFTANYTFGPLLHIEPWPSYFMTSPDRGIGDAEGIPQQWRLGCTISSAGLDALVIRGMSIVADNVGGDAACEFVEKDYQDTQSLPPAASTRRDFHFVTRKLSLDDRRPTTADLNLQIAWSREADGNQFIAHMAVPHLSLPTSEPRVLCTVLEQTPNAADLVLQYHLENPSMHFLTFALTMEASDDYAFSGPKHRALSLAPLSHLRVEYELVLHDSVYTSSGEEGSWIWPKLQVVDSYYQKHLRVQAAGPRVVVDEKRGIGVLVEEI</sequence>
<evidence type="ECO:0000259" key="3">
    <source>
        <dbReference type="Pfam" id="PF11817"/>
    </source>
</evidence>
<feature type="region of interest" description="Disordered" evidence="1">
    <location>
        <begin position="275"/>
        <end position="299"/>
    </location>
</feature>
<dbReference type="OrthoDB" id="6278596at2759"/>
<gene>
    <name evidence="4" type="ORF">EJ03DRAFT_220530</name>
</gene>
<dbReference type="InterPro" id="IPR021773">
    <property type="entry name" value="TPC11"/>
</dbReference>
<proteinExistence type="predicted"/>
<evidence type="ECO:0008006" key="6">
    <source>
        <dbReference type="Google" id="ProtNLM"/>
    </source>
</evidence>
<feature type="domain" description="Gryzun putative trafficking through Golgi" evidence="2">
    <location>
        <begin position="654"/>
        <end position="1215"/>
    </location>
</feature>
<evidence type="ECO:0000313" key="5">
    <source>
        <dbReference type="Proteomes" id="UP000799436"/>
    </source>
</evidence>
<accession>A0A6G1KYB8</accession>
<protein>
    <recommendedName>
        <fullName evidence="6">Trafficking protein particle complex subunit 11 domain-containing protein</fullName>
    </recommendedName>
</protein>
<dbReference type="PANTHER" id="PTHR14374">
    <property type="entry name" value="FOIE GRAS"/>
    <property type="match status" value="1"/>
</dbReference>
<dbReference type="EMBL" id="ML995902">
    <property type="protein sequence ID" value="KAF2765034.1"/>
    <property type="molecule type" value="Genomic_DNA"/>
</dbReference>
<feature type="compositionally biased region" description="Polar residues" evidence="1">
    <location>
        <begin position="286"/>
        <end position="299"/>
    </location>
</feature>
<evidence type="ECO:0000259" key="2">
    <source>
        <dbReference type="Pfam" id="PF07919"/>
    </source>
</evidence>
<dbReference type="AlphaFoldDB" id="A0A6G1KYB8"/>
<keyword evidence="5" id="KW-1185">Reference proteome</keyword>
<feature type="domain" description="Trafficking protein particle complex subunit 11" evidence="3">
    <location>
        <begin position="351"/>
        <end position="626"/>
    </location>
</feature>
<dbReference type="Proteomes" id="UP000799436">
    <property type="component" value="Unassembled WGS sequence"/>
</dbReference>
<reference evidence="4" key="1">
    <citation type="journal article" date="2020" name="Stud. Mycol.">
        <title>101 Dothideomycetes genomes: a test case for predicting lifestyles and emergence of pathogens.</title>
        <authorList>
            <person name="Haridas S."/>
            <person name="Albert R."/>
            <person name="Binder M."/>
            <person name="Bloem J."/>
            <person name="Labutti K."/>
            <person name="Salamov A."/>
            <person name="Andreopoulos B."/>
            <person name="Baker S."/>
            <person name="Barry K."/>
            <person name="Bills G."/>
            <person name="Bluhm B."/>
            <person name="Cannon C."/>
            <person name="Castanera R."/>
            <person name="Culley D."/>
            <person name="Daum C."/>
            <person name="Ezra D."/>
            <person name="Gonzalez J."/>
            <person name="Henrissat B."/>
            <person name="Kuo A."/>
            <person name="Liang C."/>
            <person name="Lipzen A."/>
            <person name="Lutzoni F."/>
            <person name="Magnuson J."/>
            <person name="Mondo S."/>
            <person name="Nolan M."/>
            <person name="Ohm R."/>
            <person name="Pangilinan J."/>
            <person name="Park H.-J."/>
            <person name="Ramirez L."/>
            <person name="Alfaro M."/>
            <person name="Sun H."/>
            <person name="Tritt A."/>
            <person name="Yoshinaga Y."/>
            <person name="Zwiers L.-H."/>
            <person name="Turgeon B."/>
            <person name="Goodwin S."/>
            <person name="Spatafora J."/>
            <person name="Crous P."/>
            <person name="Grigoriev I."/>
        </authorList>
    </citation>
    <scope>NUCLEOTIDE SEQUENCE</scope>
    <source>
        <strain evidence="4">CBS 116005</strain>
    </source>
</reference>
<evidence type="ECO:0000313" key="4">
    <source>
        <dbReference type="EMBL" id="KAF2765034.1"/>
    </source>
</evidence>
<organism evidence="4 5">
    <name type="scientific">Teratosphaeria nubilosa</name>
    <dbReference type="NCBI Taxonomy" id="161662"/>
    <lineage>
        <taxon>Eukaryota</taxon>
        <taxon>Fungi</taxon>
        <taxon>Dikarya</taxon>
        <taxon>Ascomycota</taxon>
        <taxon>Pezizomycotina</taxon>
        <taxon>Dothideomycetes</taxon>
        <taxon>Dothideomycetidae</taxon>
        <taxon>Mycosphaerellales</taxon>
        <taxon>Teratosphaeriaceae</taxon>
        <taxon>Teratosphaeria</taxon>
    </lineage>
</organism>
<name>A0A6G1KYB8_9PEZI</name>
<evidence type="ECO:0000256" key="1">
    <source>
        <dbReference type="SAM" id="MobiDB-lite"/>
    </source>
</evidence>